<reference evidence="1 2" key="1">
    <citation type="submission" date="2017-04" db="EMBL/GenBank/DDBJ databases">
        <title>Bacillus krulwichiae AM31D Genome sequencing and assembly.</title>
        <authorList>
            <person name="Krulwich T.A."/>
            <person name="Anastor L."/>
            <person name="Ehrlich R."/>
            <person name="Ehrlich G.D."/>
            <person name="Janto B."/>
        </authorList>
    </citation>
    <scope>NUCLEOTIDE SEQUENCE [LARGE SCALE GENOMIC DNA]</scope>
    <source>
        <strain evidence="1 2">AM31D</strain>
    </source>
</reference>
<sequence length="83" mass="9600">MENIREFSIKNHFLVEIDNKGDLASTNKQSTWSWDIYIAVNEHEEYRGKALAPGKGIEVPWITLTSSDMLEEMISHCENCMPR</sequence>
<name>A0A1X9MEW4_9BACI</name>
<dbReference type="AlphaFoldDB" id="A0A1X9MEW4"/>
<proteinExistence type="predicted"/>
<dbReference type="Proteomes" id="UP000193006">
    <property type="component" value="Chromosome"/>
</dbReference>
<organism evidence="1 2">
    <name type="scientific">Halalkalibacter krulwichiae</name>
    <dbReference type="NCBI Taxonomy" id="199441"/>
    <lineage>
        <taxon>Bacteria</taxon>
        <taxon>Bacillati</taxon>
        <taxon>Bacillota</taxon>
        <taxon>Bacilli</taxon>
        <taxon>Bacillales</taxon>
        <taxon>Bacillaceae</taxon>
        <taxon>Halalkalibacter</taxon>
    </lineage>
</organism>
<evidence type="ECO:0000313" key="1">
    <source>
        <dbReference type="EMBL" id="ARK31956.1"/>
    </source>
</evidence>
<keyword evidence="2" id="KW-1185">Reference proteome</keyword>
<dbReference type="EMBL" id="CP020814">
    <property type="protein sequence ID" value="ARK31956.1"/>
    <property type="molecule type" value="Genomic_DNA"/>
</dbReference>
<dbReference type="KEGG" id="bkw:BkAM31D_20090"/>
<protein>
    <submittedName>
        <fullName evidence="1">Uncharacterized protein</fullName>
    </submittedName>
</protein>
<accession>A0A1X9MEW4</accession>
<dbReference type="RefSeq" id="WP_066156553.1">
    <property type="nucleotide sequence ID" value="NZ_CP020814.1"/>
</dbReference>
<gene>
    <name evidence="1" type="ORF">BkAM31D_20090</name>
</gene>
<evidence type="ECO:0000313" key="2">
    <source>
        <dbReference type="Proteomes" id="UP000193006"/>
    </source>
</evidence>